<dbReference type="FunFam" id="3.40.50.150:FF:000013">
    <property type="entry name" value="Spermidine synthase"/>
    <property type="match status" value="1"/>
</dbReference>
<dbReference type="InterPro" id="IPR030374">
    <property type="entry name" value="PABS"/>
</dbReference>
<dbReference type="NCBIfam" id="NF002010">
    <property type="entry name" value="PRK00811.1"/>
    <property type="match status" value="1"/>
</dbReference>
<dbReference type="NCBIfam" id="NF037959">
    <property type="entry name" value="MFS_SpdSyn"/>
    <property type="match status" value="1"/>
</dbReference>
<comment type="similarity">
    <text evidence="2 11">Belongs to the spermidine/spermine synthase family.</text>
</comment>
<comment type="subunit">
    <text evidence="3">Homodimer or homotetramer.</text>
</comment>
<dbReference type="InterPro" id="IPR030373">
    <property type="entry name" value="PABS_CS"/>
</dbReference>
<dbReference type="InterPro" id="IPR035246">
    <property type="entry name" value="Spermidine_synt_N"/>
</dbReference>
<dbReference type="FunFam" id="2.30.140.10:FF:000001">
    <property type="entry name" value="SPE3p Spermidine synthase"/>
    <property type="match status" value="1"/>
</dbReference>
<evidence type="ECO:0000256" key="10">
    <source>
        <dbReference type="PROSITE-ProRule" id="PRU00354"/>
    </source>
</evidence>
<dbReference type="OrthoDB" id="38125at2759"/>
<organism evidence="13 14">
    <name type="scientific">Phyllotreta striolata</name>
    <name type="common">Striped flea beetle</name>
    <name type="synonym">Crioceris striolata</name>
    <dbReference type="NCBI Taxonomy" id="444603"/>
    <lineage>
        <taxon>Eukaryota</taxon>
        <taxon>Metazoa</taxon>
        <taxon>Ecdysozoa</taxon>
        <taxon>Arthropoda</taxon>
        <taxon>Hexapoda</taxon>
        <taxon>Insecta</taxon>
        <taxon>Pterygota</taxon>
        <taxon>Neoptera</taxon>
        <taxon>Endopterygota</taxon>
        <taxon>Coleoptera</taxon>
        <taxon>Polyphaga</taxon>
        <taxon>Cucujiformia</taxon>
        <taxon>Chrysomeloidea</taxon>
        <taxon>Chrysomelidae</taxon>
        <taxon>Galerucinae</taxon>
        <taxon>Alticini</taxon>
        <taxon>Phyllotreta</taxon>
    </lineage>
</organism>
<evidence type="ECO:0000256" key="7">
    <source>
        <dbReference type="ARBA" id="ARBA00053963"/>
    </source>
</evidence>
<proteinExistence type="inferred from homology"/>
<accession>A0A9N9TW38</accession>
<dbReference type="PROSITE" id="PS01330">
    <property type="entry name" value="PABS_1"/>
    <property type="match status" value="1"/>
</dbReference>
<evidence type="ECO:0000256" key="6">
    <source>
        <dbReference type="ARBA" id="ARBA00049307"/>
    </source>
</evidence>
<dbReference type="EC" id="2.5.1.16" evidence="4"/>
<dbReference type="SUPFAM" id="SSF53335">
    <property type="entry name" value="S-adenosyl-L-methionine-dependent methyltransferases"/>
    <property type="match status" value="1"/>
</dbReference>
<evidence type="ECO:0000256" key="2">
    <source>
        <dbReference type="ARBA" id="ARBA00007867"/>
    </source>
</evidence>
<keyword evidence="5 10" id="KW-0808">Transferase</keyword>
<sequence length="288" mass="32819">MDLIKNGWFSEVHDLWPGQCFSLKVKEVLYKDKSEYQDILIFESTNNGRALILDGIVQCTQKDEFSYQEMITFIPLCAHPNPERVLIVGGGDGGVAREVQKHPSVKEIVQVEIDEKVVKASQKYLPFMAKGFDSPKLTLKICDGFEYMKNHNNEFDVIITDSSDPIGPAVNLFTESYYKLLKTALKPNGIISCQAGTVWTDLEHVKQTMGHCRKHFGNVKYAYSSVPSYPDGQIGYLIASLDDTNDLRQPKFTFTERQLDELNVKFYNDEIHGAAFVLPNFVRRELYK</sequence>
<dbReference type="PROSITE" id="PS51006">
    <property type="entry name" value="PABS_2"/>
    <property type="match status" value="1"/>
</dbReference>
<evidence type="ECO:0000256" key="1">
    <source>
        <dbReference type="ARBA" id="ARBA00005123"/>
    </source>
</evidence>
<dbReference type="GO" id="GO:0008295">
    <property type="term" value="P:spermidine biosynthetic process"/>
    <property type="evidence" value="ECO:0007669"/>
    <property type="project" value="TreeGrafter"/>
</dbReference>
<reference evidence="13" key="1">
    <citation type="submission" date="2022-01" db="EMBL/GenBank/DDBJ databases">
        <authorList>
            <person name="King R."/>
        </authorList>
    </citation>
    <scope>NUCLEOTIDE SEQUENCE</scope>
</reference>
<dbReference type="PANTHER" id="PTHR11558">
    <property type="entry name" value="SPERMIDINE/SPERMINE SYNTHASE"/>
    <property type="match status" value="1"/>
</dbReference>
<dbReference type="InterPro" id="IPR037163">
    <property type="entry name" value="Spermidine_synt_N_sf"/>
</dbReference>
<dbReference type="PANTHER" id="PTHR11558:SF11">
    <property type="entry name" value="SPERMIDINE SYNTHASE"/>
    <property type="match status" value="1"/>
</dbReference>
<dbReference type="Proteomes" id="UP001153712">
    <property type="component" value="Chromosome 4"/>
</dbReference>
<evidence type="ECO:0000313" key="13">
    <source>
        <dbReference type="EMBL" id="CAG9861708.1"/>
    </source>
</evidence>
<gene>
    <name evidence="13" type="ORF">PHYEVI_LOCUS8038</name>
</gene>
<comment type="catalytic activity">
    <reaction evidence="6">
        <text>S-adenosyl 3-(methylsulfanyl)propylamine + putrescine = S-methyl-5'-thioadenosine + spermidine + H(+)</text>
        <dbReference type="Rhea" id="RHEA:12721"/>
        <dbReference type="ChEBI" id="CHEBI:15378"/>
        <dbReference type="ChEBI" id="CHEBI:17509"/>
        <dbReference type="ChEBI" id="CHEBI:57443"/>
        <dbReference type="ChEBI" id="CHEBI:57834"/>
        <dbReference type="ChEBI" id="CHEBI:326268"/>
        <dbReference type="EC" id="2.5.1.16"/>
    </reaction>
</comment>
<protein>
    <recommendedName>
        <fullName evidence="8">Spermidine synthase</fullName>
        <ecNumber evidence="4">2.5.1.16</ecNumber>
    </recommendedName>
    <alternativeName>
        <fullName evidence="9">Putrescine aminopropyltransferase</fullName>
    </alternativeName>
</protein>
<evidence type="ECO:0000256" key="3">
    <source>
        <dbReference type="ARBA" id="ARBA00011774"/>
    </source>
</evidence>
<dbReference type="Pfam" id="PF01564">
    <property type="entry name" value="Spermine_synth"/>
    <property type="match status" value="1"/>
</dbReference>
<dbReference type="GO" id="GO:0005829">
    <property type="term" value="C:cytosol"/>
    <property type="evidence" value="ECO:0007669"/>
    <property type="project" value="TreeGrafter"/>
</dbReference>
<comment type="pathway">
    <text evidence="1">Amine and polyamine biosynthesis; spermidine biosynthesis; spermidine from putrescine: step 1/1.</text>
</comment>
<dbReference type="NCBIfam" id="TIGR00417">
    <property type="entry name" value="speE"/>
    <property type="match status" value="1"/>
</dbReference>
<feature type="domain" description="PABS" evidence="12">
    <location>
        <begin position="6"/>
        <end position="241"/>
    </location>
</feature>
<dbReference type="InterPro" id="IPR029063">
    <property type="entry name" value="SAM-dependent_MTases_sf"/>
</dbReference>
<evidence type="ECO:0000256" key="4">
    <source>
        <dbReference type="ARBA" id="ARBA00012455"/>
    </source>
</evidence>
<evidence type="ECO:0000256" key="11">
    <source>
        <dbReference type="RuleBase" id="RU003836"/>
    </source>
</evidence>
<dbReference type="EMBL" id="OU900097">
    <property type="protein sequence ID" value="CAG9861708.1"/>
    <property type="molecule type" value="Genomic_DNA"/>
</dbReference>
<evidence type="ECO:0000313" key="14">
    <source>
        <dbReference type="Proteomes" id="UP001153712"/>
    </source>
</evidence>
<dbReference type="CDD" id="cd02440">
    <property type="entry name" value="AdoMet_MTases"/>
    <property type="match status" value="1"/>
</dbReference>
<evidence type="ECO:0000256" key="8">
    <source>
        <dbReference type="ARBA" id="ARBA00072554"/>
    </source>
</evidence>
<dbReference type="InterPro" id="IPR001045">
    <property type="entry name" value="Spermi_synthase"/>
</dbReference>
<evidence type="ECO:0000256" key="9">
    <source>
        <dbReference type="ARBA" id="ARBA00082964"/>
    </source>
</evidence>
<keyword evidence="14" id="KW-1185">Reference proteome</keyword>
<dbReference type="GO" id="GO:0004766">
    <property type="term" value="F:spermidine synthase activity"/>
    <property type="evidence" value="ECO:0007669"/>
    <property type="project" value="UniProtKB-EC"/>
</dbReference>
<evidence type="ECO:0000256" key="5">
    <source>
        <dbReference type="ARBA" id="ARBA00022679"/>
    </source>
</evidence>
<dbReference type="AlphaFoldDB" id="A0A9N9TW38"/>
<dbReference type="HAMAP" id="MF_00198">
    <property type="entry name" value="Spermidine_synth"/>
    <property type="match status" value="1"/>
</dbReference>
<dbReference type="Gene3D" id="3.40.50.150">
    <property type="entry name" value="Vaccinia Virus protein VP39"/>
    <property type="match status" value="1"/>
</dbReference>
<dbReference type="Gene3D" id="2.30.140.10">
    <property type="entry name" value="Spermidine synthase, tetramerisation domain"/>
    <property type="match status" value="1"/>
</dbReference>
<keyword evidence="10" id="KW-0620">Polyamine biosynthesis</keyword>
<comment type="function">
    <text evidence="7">Catalyzes the production of spermidine from putrescine and decarboxylated S-adenosylmethionine (dcSAM). Has a strong preference for putrescine as substrate, and has very low activity towards 1,3-diaminopropane. Has extremely low activity towards spermidine.</text>
</comment>
<name>A0A9N9TW38_PHYSR</name>
<dbReference type="Pfam" id="PF17284">
    <property type="entry name" value="Spermine_synt_N"/>
    <property type="match status" value="1"/>
</dbReference>
<evidence type="ECO:0000259" key="12">
    <source>
        <dbReference type="PROSITE" id="PS51006"/>
    </source>
</evidence>
<feature type="active site" description="Proton acceptor" evidence="10">
    <location>
        <position position="161"/>
    </location>
</feature>